<comment type="subcellular location">
    <subcellularLocation>
        <location evidence="1">Nucleus</location>
        <location evidence="1">Nucleoplasm</location>
    </subcellularLocation>
</comment>
<dbReference type="InterPro" id="IPR044898">
    <property type="entry name" value="CDI_dom_sf"/>
</dbReference>
<dbReference type="InterPro" id="IPR003175">
    <property type="entry name" value="CDI_dom"/>
</dbReference>
<protein>
    <recommendedName>
        <fullName evidence="5">Cyclin-dependent kinase inhibitor</fullName>
    </recommendedName>
</protein>
<evidence type="ECO:0000313" key="9">
    <source>
        <dbReference type="Proteomes" id="UP001630127"/>
    </source>
</evidence>
<sequence>MGDFMRKCERDGGEMAEEEAAATTEVRNVGGGGIIRMRAMKEEEENEEITSCSSKRHRIHLPAISVLVSSSNSTITTASDVGKEKMRSTDLKHKDSETEISTFKIGQFSRETSPSSEVDLWGEEFMESSSTTTTEKKSSPRNSQFKTCVKEMPSAAEIEEFFAAAEKQGQKRFAEKYNYDVVKDVPLKGRYEWVRLKP</sequence>
<feature type="region of interest" description="Disordered" evidence="6">
    <location>
        <begin position="108"/>
        <end position="145"/>
    </location>
</feature>
<organism evidence="8 9">
    <name type="scientific">Cinchona calisaya</name>
    <dbReference type="NCBI Taxonomy" id="153742"/>
    <lineage>
        <taxon>Eukaryota</taxon>
        <taxon>Viridiplantae</taxon>
        <taxon>Streptophyta</taxon>
        <taxon>Embryophyta</taxon>
        <taxon>Tracheophyta</taxon>
        <taxon>Spermatophyta</taxon>
        <taxon>Magnoliopsida</taxon>
        <taxon>eudicotyledons</taxon>
        <taxon>Gunneridae</taxon>
        <taxon>Pentapetalae</taxon>
        <taxon>asterids</taxon>
        <taxon>lamiids</taxon>
        <taxon>Gentianales</taxon>
        <taxon>Rubiaceae</taxon>
        <taxon>Cinchonoideae</taxon>
        <taxon>Cinchoneae</taxon>
        <taxon>Cinchona</taxon>
    </lineage>
</organism>
<evidence type="ECO:0000256" key="4">
    <source>
        <dbReference type="ARBA" id="ARBA00023306"/>
    </source>
</evidence>
<evidence type="ECO:0000256" key="2">
    <source>
        <dbReference type="ARBA" id="ARBA00010274"/>
    </source>
</evidence>
<dbReference type="PIRSF" id="PIRSF017811">
    <property type="entry name" value="CDK_inhib_pln"/>
    <property type="match status" value="1"/>
</dbReference>
<proteinExistence type="inferred from homology"/>
<dbReference type="PANTHER" id="PTHR46776">
    <property type="entry name" value="CYCLIN-DEPENDENT KINASE INHIBITOR 4-RELATED"/>
    <property type="match status" value="1"/>
</dbReference>
<keyword evidence="4" id="KW-0131">Cell cycle</keyword>
<dbReference type="Gene3D" id="4.10.365.10">
    <property type="entry name" value="p27"/>
    <property type="match status" value="1"/>
</dbReference>
<feature type="region of interest" description="Disordered" evidence="6">
    <location>
        <begin position="1"/>
        <end position="20"/>
    </location>
</feature>
<reference evidence="8 9" key="1">
    <citation type="submission" date="2024-11" db="EMBL/GenBank/DDBJ databases">
        <title>A near-complete genome assembly of Cinchona calisaya.</title>
        <authorList>
            <person name="Lian D.C."/>
            <person name="Zhao X.W."/>
            <person name="Wei L."/>
        </authorList>
    </citation>
    <scope>NUCLEOTIDE SEQUENCE [LARGE SCALE GENOMIC DNA]</scope>
    <source>
        <tissue evidence="8">Nenye</tissue>
    </source>
</reference>
<dbReference type="Pfam" id="PF02234">
    <property type="entry name" value="CDI"/>
    <property type="match status" value="1"/>
</dbReference>
<dbReference type="EMBL" id="JBJUIK010000010">
    <property type="protein sequence ID" value="KAL3515263.1"/>
    <property type="molecule type" value="Genomic_DNA"/>
</dbReference>
<evidence type="ECO:0000259" key="7">
    <source>
        <dbReference type="Pfam" id="PF02234"/>
    </source>
</evidence>
<feature type="compositionally biased region" description="Basic and acidic residues" evidence="6">
    <location>
        <begin position="1"/>
        <end position="13"/>
    </location>
</feature>
<feature type="domain" description="Cyclin-dependent kinase inhibitor" evidence="7">
    <location>
        <begin position="152"/>
        <end position="196"/>
    </location>
</feature>
<dbReference type="GO" id="GO:0005654">
    <property type="term" value="C:nucleoplasm"/>
    <property type="evidence" value="ECO:0007669"/>
    <property type="project" value="UniProtKB-SubCell"/>
</dbReference>
<evidence type="ECO:0000313" key="8">
    <source>
        <dbReference type="EMBL" id="KAL3515263.1"/>
    </source>
</evidence>
<dbReference type="AlphaFoldDB" id="A0ABD2Z723"/>
<evidence type="ECO:0000256" key="6">
    <source>
        <dbReference type="SAM" id="MobiDB-lite"/>
    </source>
</evidence>
<keyword evidence="3 5" id="KW-0649">Protein kinase inhibitor</keyword>
<evidence type="ECO:0000256" key="1">
    <source>
        <dbReference type="ARBA" id="ARBA00004642"/>
    </source>
</evidence>
<name>A0ABD2Z723_9GENT</name>
<dbReference type="Proteomes" id="UP001630127">
    <property type="component" value="Unassembled WGS sequence"/>
</dbReference>
<evidence type="ECO:0000256" key="5">
    <source>
        <dbReference type="PIRNR" id="PIRNR017811"/>
    </source>
</evidence>
<dbReference type="InterPro" id="IPR044275">
    <property type="entry name" value="KRP"/>
</dbReference>
<keyword evidence="9" id="KW-1185">Reference proteome</keyword>
<gene>
    <name evidence="8" type="ORF">ACH5RR_022165</name>
</gene>
<dbReference type="GO" id="GO:0004861">
    <property type="term" value="F:cyclin-dependent protein serine/threonine kinase inhibitor activity"/>
    <property type="evidence" value="ECO:0007669"/>
    <property type="project" value="UniProtKB-UniRule"/>
</dbReference>
<accession>A0ABD2Z723</accession>
<comment type="caution">
    <text evidence="8">The sequence shown here is derived from an EMBL/GenBank/DDBJ whole genome shotgun (WGS) entry which is preliminary data.</text>
</comment>
<evidence type="ECO:0000256" key="3">
    <source>
        <dbReference type="ARBA" id="ARBA00023013"/>
    </source>
</evidence>
<comment type="similarity">
    <text evidence="2 5">Belongs to the CDI family. ICK/KRP subfamily.</text>
</comment>